<accession>A0A3M8B674</accession>
<dbReference type="RefSeq" id="WP_025846007.1">
    <property type="nucleotide sequence ID" value="NZ_JAVJHW010000002.1"/>
</dbReference>
<proteinExistence type="predicted"/>
<evidence type="ECO:0000313" key="2">
    <source>
        <dbReference type="Proteomes" id="UP000276178"/>
    </source>
</evidence>
<gene>
    <name evidence="1" type="ORF">EB820_05175</name>
</gene>
<name>A0A3M8B674_9BACL</name>
<dbReference type="EMBL" id="RHHN01000017">
    <property type="protein sequence ID" value="RNB58773.1"/>
    <property type="molecule type" value="Genomic_DNA"/>
</dbReference>
<protein>
    <submittedName>
        <fullName evidence="1">Uncharacterized protein</fullName>
    </submittedName>
</protein>
<sequence>MDAIVDENRPPDGVAFVEAPFLRAVFAKIAGFIKDSVKRTNASSRPFAVNCPLSCLRGIFYENGSLFAKLEQGAATVFRA</sequence>
<organism evidence="1 2">
    <name type="scientific">Brevibacillus agri</name>
    <dbReference type="NCBI Taxonomy" id="51101"/>
    <lineage>
        <taxon>Bacteria</taxon>
        <taxon>Bacillati</taxon>
        <taxon>Bacillota</taxon>
        <taxon>Bacilli</taxon>
        <taxon>Bacillales</taxon>
        <taxon>Paenibacillaceae</taxon>
        <taxon>Brevibacillus</taxon>
    </lineage>
</organism>
<dbReference type="Proteomes" id="UP000276178">
    <property type="component" value="Unassembled WGS sequence"/>
</dbReference>
<evidence type="ECO:0000313" key="1">
    <source>
        <dbReference type="EMBL" id="RNB58773.1"/>
    </source>
</evidence>
<dbReference type="AlphaFoldDB" id="A0A3M8B674"/>
<reference evidence="1 2" key="1">
    <citation type="submission" date="2018-10" db="EMBL/GenBank/DDBJ databases">
        <title>Phylogenomics of Brevibacillus.</title>
        <authorList>
            <person name="Dunlap C."/>
        </authorList>
    </citation>
    <scope>NUCLEOTIDE SEQUENCE [LARGE SCALE GENOMIC DNA]</scope>
    <source>
        <strain evidence="1 2">NRRL NRS 1219</strain>
    </source>
</reference>
<comment type="caution">
    <text evidence="1">The sequence shown here is derived from an EMBL/GenBank/DDBJ whole genome shotgun (WGS) entry which is preliminary data.</text>
</comment>